<gene>
    <name evidence="1" type="ORF">TWF718_007604</name>
</gene>
<sequence length="353" mass="40133">MHLRLLLQRIKPMQLKEFHILSSRENMLETIPGALLGRLAGVNRLSLPAELIRATDAQDFIDLWQILDRNIASLHTLYLSGSCKYGEISGDLLFLRNIDPVFRTSVEDILPRLLTIKTNIHLTSLRHLRIRGIANLQVLRSASCEHIFNLYNLETLRLDSCAAADDLILQVANPHQAPSLRSLQLFDSCCVETLNKAIPMLQPLETLYLFPYRKSYAPVSEKLSFKILENHRNTLKRVWLEDPEFPVLTSDNGITLSKLEISLIPKVEEISVVIGDVALLDSRLVESSYYYKATTNSRRISIENAQARYPCATRTWGGKKARFSLGRSKSTALSYFNRACVPPLYWDRAGYFG</sequence>
<dbReference type="Gene3D" id="3.80.10.10">
    <property type="entry name" value="Ribonuclease Inhibitor"/>
    <property type="match status" value="1"/>
</dbReference>
<dbReference type="InterPro" id="IPR032675">
    <property type="entry name" value="LRR_dom_sf"/>
</dbReference>
<keyword evidence="2" id="KW-1185">Reference proteome</keyword>
<proteinExistence type="predicted"/>
<reference evidence="1 2" key="1">
    <citation type="submission" date="2019-10" db="EMBL/GenBank/DDBJ databases">
        <authorList>
            <person name="Palmer J.M."/>
        </authorList>
    </citation>
    <scope>NUCLEOTIDE SEQUENCE [LARGE SCALE GENOMIC DNA]</scope>
    <source>
        <strain evidence="1 2">TWF718</strain>
    </source>
</reference>
<dbReference type="EMBL" id="JAVHNR010000004">
    <property type="protein sequence ID" value="KAK6345695.1"/>
    <property type="molecule type" value="Genomic_DNA"/>
</dbReference>
<name>A0AAN8MRN5_9PEZI</name>
<dbReference type="Proteomes" id="UP001313282">
    <property type="component" value="Unassembled WGS sequence"/>
</dbReference>
<dbReference type="SUPFAM" id="SSF52047">
    <property type="entry name" value="RNI-like"/>
    <property type="match status" value="1"/>
</dbReference>
<dbReference type="AlphaFoldDB" id="A0AAN8MRN5"/>
<evidence type="ECO:0000313" key="2">
    <source>
        <dbReference type="Proteomes" id="UP001313282"/>
    </source>
</evidence>
<organism evidence="1 2">
    <name type="scientific">Orbilia javanica</name>
    <dbReference type="NCBI Taxonomy" id="47235"/>
    <lineage>
        <taxon>Eukaryota</taxon>
        <taxon>Fungi</taxon>
        <taxon>Dikarya</taxon>
        <taxon>Ascomycota</taxon>
        <taxon>Pezizomycotina</taxon>
        <taxon>Orbiliomycetes</taxon>
        <taxon>Orbiliales</taxon>
        <taxon>Orbiliaceae</taxon>
        <taxon>Orbilia</taxon>
    </lineage>
</organism>
<comment type="caution">
    <text evidence="1">The sequence shown here is derived from an EMBL/GenBank/DDBJ whole genome shotgun (WGS) entry which is preliminary data.</text>
</comment>
<protein>
    <submittedName>
        <fullName evidence="1">Uncharacterized protein</fullName>
    </submittedName>
</protein>
<evidence type="ECO:0000313" key="1">
    <source>
        <dbReference type="EMBL" id="KAK6345695.1"/>
    </source>
</evidence>
<accession>A0AAN8MRN5</accession>